<reference evidence="4" key="1">
    <citation type="journal article" date="2015" name="Proc. Natl. Acad. Sci. U.S.A.">
        <title>Networks of energetic and metabolic interactions define dynamics in microbial communities.</title>
        <authorList>
            <person name="Embree M."/>
            <person name="Liu J.K."/>
            <person name="Al-Bassam M.M."/>
            <person name="Zengler K."/>
        </authorList>
    </citation>
    <scope>NUCLEOTIDE SEQUENCE</scope>
</reference>
<protein>
    <recommendedName>
        <fullName evidence="3">DUF3821 domain-containing protein</fullName>
    </recommendedName>
</protein>
<dbReference type="SMART" id="SM00028">
    <property type="entry name" value="TPR"/>
    <property type="match status" value="3"/>
</dbReference>
<dbReference type="AlphaFoldDB" id="A0A0W8F112"/>
<sequence length="278" mass="30164">MFFIYVLVVSLALATGCISDVPGPSPQTPPGASCESFVPPDGSALAIAFKSDEITTFSPEAKELFIKGLTYSTQYARYNESLAFFDAALAIDQDFTEAWVARGVVLHNMKRYDEAIENYDKALAINPDDAGTWSVKAITLMDWGKPEEAAECSQKASKIDPRYGNIPRAAGTPDPVKSCDGYPSPVPAGGDVYLGESCLNVSAGVSSGQVISWYKNGYPGNTTPDASRIVRDSQNFFVDPEEFLGYEGKWFVGNTDTIAFVVKVPILDTRNNLYQKGM</sequence>
<dbReference type="Pfam" id="PF13181">
    <property type="entry name" value="TPR_8"/>
    <property type="match status" value="1"/>
</dbReference>
<dbReference type="Pfam" id="PF12863">
    <property type="entry name" value="DUF3821"/>
    <property type="match status" value="1"/>
</dbReference>
<dbReference type="PANTHER" id="PTHR44943">
    <property type="entry name" value="CELLULOSE SYNTHASE OPERON PROTEIN C"/>
    <property type="match status" value="1"/>
</dbReference>
<evidence type="ECO:0000259" key="3">
    <source>
        <dbReference type="Pfam" id="PF12863"/>
    </source>
</evidence>
<name>A0A0W8F112_9ZZZZ</name>
<accession>A0A0W8F112</accession>
<keyword evidence="1" id="KW-0677">Repeat</keyword>
<evidence type="ECO:0000256" key="1">
    <source>
        <dbReference type="ARBA" id="ARBA00022737"/>
    </source>
</evidence>
<dbReference type="InterPro" id="IPR051685">
    <property type="entry name" value="Ycf3/AcsC/BcsC/TPR_MFPF"/>
</dbReference>
<dbReference type="InterPro" id="IPR024277">
    <property type="entry name" value="DUF3821"/>
</dbReference>
<dbReference type="PROSITE" id="PS50293">
    <property type="entry name" value="TPR_REGION"/>
    <property type="match status" value="1"/>
</dbReference>
<keyword evidence="2" id="KW-0802">TPR repeat</keyword>
<dbReference type="InterPro" id="IPR011990">
    <property type="entry name" value="TPR-like_helical_dom_sf"/>
</dbReference>
<evidence type="ECO:0000256" key="2">
    <source>
        <dbReference type="ARBA" id="ARBA00022803"/>
    </source>
</evidence>
<evidence type="ECO:0000313" key="4">
    <source>
        <dbReference type="EMBL" id="KUG14489.1"/>
    </source>
</evidence>
<dbReference type="SUPFAM" id="SSF48452">
    <property type="entry name" value="TPR-like"/>
    <property type="match status" value="1"/>
</dbReference>
<feature type="domain" description="DUF3821" evidence="3">
    <location>
        <begin position="188"/>
        <end position="268"/>
    </location>
</feature>
<comment type="caution">
    <text evidence="4">The sequence shown here is derived from an EMBL/GenBank/DDBJ whole genome shotgun (WGS) entry which is preliminary data.</text>
</comment>
<dbReference type="InterPro" id="IPR019734">
    <property type="entry name" value="TPR_rpt"/>
</dbReference>
<dbReference type="EMBL" id="LNQE01001653">
    <property type="protein sequence ID" value="KUG14489.1"/>
    <property type="molecule type" value="Genomic_DNA"/>
</dbReference>
<organism evidence="4">
    <name type="scientific">hydrocarbon metagenome</name>
    <dbReference type="NCBI Taxonomy" id="938273"/>
    <lineage>
        <taxon>unclassified sequences</taxon>
        <taxon>metagenomes</taxon>
        <taxon>ecological metagenomes</taxon>
    </lineage>
</organism>
<dbReference type="PROSITE" id="PS50005">
    <property type="entry name" value="TPR"/>
    <property type="match status" value="1"/>
</dbReference>
<dbReference type="Gene3D" id="1.25.40.10">
    <property type="entry name" value="Tetratricopeptide repeat domain"/>
    <property type="match status" value="1"/>
</dbReference>
<dbReference type="Pfam" id="PF00515">
    <property type="entry name" value="TPR_1"/>
    <property type="match status" value="1"/>
</dbReference>
<dbReference type="PANTHER" id="PTHR44943:SF4">
    <property type="entry name" value="TPR REPEAT-CONTAINING PROTEIN MJ0798"/>
    <property type="match status" value="1"/>
</dbReference>
<gene>
    <name evidence="4" type="ORF">ASZ90_015868</name>
</gene>
<proteinExistence type="predicted"/>